<feature type="compositionally biased region" description="Low complexity" evidence="1">
    <location>
        <begin position="18"/>
        <end position="27"/>
    </location>
</feature>
<dbReference type="AlphaFoldDB" id="A0AB34IR24"/>
<keyword evidence="5" id="KW-1185">Reference proteome</keyword>
<evidence type="ECO:0000313" key="4">
    <source>
        <dbReference type="EMBL" id="KAL1503588.1"/>
    </source>
</evidence>
<gene>
    <name evidence="4" type="ORF">AB1Y20_012066</name>
</gene>
<feature type="compositionally biased region" description="Pro residues" evidence="1">
    <location>
        <begin position="28"/>
        <end position="49"/>
    </location>
</feature>
<comment type="caution">
    <text evidence="4">The sequence shown here is derived from an EMBL/GenBank/DDBJ whole genome shotgun (WGS) entry which is preliminary data.</text>
</comment>
<protein>
    <recommendedName>
        <fullName evidence="6">Dolichol kinase</fullName>
    </recommendedName>
</protein>
<keyword evidence="3" id="KW-0732">Signal</keyword>
<evidence type="ECO:0000313" key="5">
    <source>
        <dbReference type="Proteomes" id="UP001515480"/>
    </source>
</evidence>
<sequence length="447" mass="46358">MAGGLLLAALLAIPSLPLSKPQLSRPTATPPTPRTEPSPPPPRFSSPRPLPIASRAVPPLLEFDQPSMLVLLTTLAAALTCASAALLSLAFTPSLPLPTRSLLASSASLAIAAALERLAPSRRAAAVLSEVSQALAIVSAGWLAFSSAWAAGVGSVASPHRRTPLEIAMLSGVALAAAACAALRPPSAAHTLVPAAALLCVIHAHPYLSARRALSGALLPIWAAVVGLCVATPSIAFLSLHRAGAYSSMLGAASVAALATSISLGWVFLSLLLWTFSNCPSWGLAAIGLLLPALELNLRHLLRLQVATLRDHATHHTLPFLGFFGGASYACCNLARWLTLIASWRACWFDESHPSENRNWYGAAAEVHAGRLERHFYSLLCAFGLTGLSSAALGRQAEAAACAGMAMLTIARVIISSLFWTEPLLLAGVLGLILGGGSLALVLRLSD</sequence>
<feature type="transmembrane region" description="Helical" evidence="2">
    <location>
        <begin position="376"/>
        <end position="393"/>
    </location>
</feature>
<accession>A0AB34IR24</accession>
<evidence type="ECO:0000256" key="3">
    <source>
        <dbReference type="SAM" id="SignalP"/>
    </source>
</evidence>
<feature type="transmembrane region" description="Helical" evidence="2">
    <location>
        <begin position="250"/>
        <end position="274"/>
    </location>
</feature>
<evidence type="ECO:0008006" key="6">
    <source>
        <dbReference type="Google" id="ProtNLM"/>
    </source>
</evidence>
<organism evidence="4 5">
    <name type="scientific">Prymnesium parvum</name>
    <name type="common">Toxic golden alga</name>
    <dbReference type="NCBI Taxonomy" id="97485"/>
    <lineage>
        <taxon>Eukaryota</taxon>
        <taxon>Haptista</taxon>
        <taxon>Haptophyta</taxon>
        <taxon>Prymnesiophyceae</taxon>
        <taxon>Prymnesiales</taxon>
        <taxon>Prymnesiaceae</taxon>
        <taxon>Prymnesium</taxon>
    </lineage>
</organism>
<feature type="region of interest" description="Disordered" evidence="1">
    <location>
        <begin position="18"/>
        <end position="49"/>
    </location>
</feature>
<feature type="chain" id="PRO_5044324051" description="Dolichol kinase" evidence="3">
    <location>
        <begin position="20"/>
        <end position="447"/>
    </location>
</feature>
<keyword evidence="2" id="KW-0472">Membrane</keyword>
<feature type="transmembrane region" description="Helical" evidence="2">
    <location>
        <begin position="280"/>
        <end position="298"/>
    </location>
</feature>
<feature type="transmembrane region" description="Helical" evidence="2">
    <location>
        <begin position="68"/>
        <end position="90"/>
    </location>
</feature>
<evidence type="ECO:0000256" key="1">
    <source>
        <dbReference type="SAM" id="MobiDB-lite"/>
    </source>
</evidence>
<evidence type="ECO:0000256" key="2">
    <source>
        <dbReference type="SAM" id="Phobius"/>
    </source>
</evidence>
<feature type="transmembrane region" description="Helical" evidence="2">
    <location>
        <begin position="318"/>
        <end position="338"/>
    </location>
</feature>
<keyword evidence="2" id="KW-1133">Transmembrane helix</keyword>
<reference evidence="4 5" key="1">
    <citation type="journal article" date="2024" name="Science">
        <title>Giant polyketide synthase enzymes in the biosynthesis of giant marine polyether toxins.</title>
        <authorList>
            <person name="Fallon T.R."/>
            <person name="Shende V.V."/>
            <person name="Wierzbicki I.H."/>
            <person name="Pendleton A.L."/>
            <person name="Watervoot N.F."/>
            <person name="Auber R.P."/>
            <person name="Gonzalez D.J."/>
            <person name="Wisecaver J.H."/>
            <person name="Moore B.S."/>
        </authorList>
    </citation>
    <scope>NUCLEOTIDE SEQUENCE [LARGE SCALE GENOMIC DNA]</scope>
    <source>
        <strain evidence="4 5">12B1</strain>
    </source>
</reference>
<feature type="transmembrane region" description="Helical" evidence="2">
    <location>
        <begin position="400"/>
        <end position="419"/>
    </location>
</feature>
<feature type="transmembrane region" description="Helical" evidence="2">
    <location>
        <begin position="425"/>
        <end position="443"/>
    </location>
</feature>
<keyword evidence="2" id="KW-0812">Transmembrane</keyword>
<dbReference type="Proteomes" id="UP001515480">
    <property type="component" value="Unassembled WGS sequence"/>
</dbReference>
<feature type="transmembrane region" description="Helical" evidence="2">
    <location>
        <begin position="165"/>
        <end position="184"/>
    </location>
</feature>
<feature type="transmembrane region" description="Helical" evidence="2">
    <location>
        <begin position="131"/>
        <end position="153"/>
    </location>
</feature>
<dbReference type="EMBL" id="JBGBPQ010000021">
    <property type="protein sequence ID" value="KAL1503588.1"/>
    <property type="molecule type" value="Genomic_DNA"/>
</dbReference>
<feature type="transmembrane region" description="Helical" evidence="2">
    <location>
        <begin position="217"/>
        <end position="238"/>
    </location>
</feature>
<feature type="signal peptide" evidence="3">
    <location>
        <begin position="1"/>
        <end position="19"/>
    </location>
</feature>
<proteinExistence type="predicted"/>
<name>A0AB34IR24_PRYPA</name>